<feature type="transmembrane region" description="Helical" evidence="7">
    <location>
        <begin position="54"/>
        <end position="77"/>
    </location>
</feature>
<evidence type="ECO:0000313" key="8">
    <source>
        <dbReference type="EMBL" id="RPE07964.1"/>
    </source>
</evidence>
<dbReference type="RefSeq" id="WP_123846964.1">
    <property type="nucleotide sequence ID" value="NZ_RPDH01000002.1"/>
</dbReference>
<dbReference type="GO" id="GO:0005384">
    <property type="term" value="F:manganese ion transmembrane transporter activity"/>
    <property type="evidence" value="ECO:0007669"/>
    <property type="project" value="TreeGrafter"/>
</dbReference>
<dbReference type="Gene3D" id="1.20.1740.10">
    <property type="entry name" value="Amino acid/polyamine transporter I"/>
    <property type="match status" value="1"/>
</dbReference>
<evidence type="ECO:0000256" key="7">
    <source>
        <dbReference type="SAM" id="Phobius"/>
    </source>
</evidence>
<dbReference type="GO" id="GO:0005886">
    <property type="term" value="C:plasma membrane"/>
    <property type="evidence" value="ECO:0007669"/>
    <property type="project" value="TreeGrafter"/>
</dbReference>
<evidence type="ECO:0000256" key="5">
    <source>
        <dbReference type="ARBA" id="ARBA00022989"/>
    </source>
</evidence>
<evidence type="ECO:0000256" key="1">
    <source>
        <dbReference type="ARBA" id="ARBA00004141"/>
    </source>
</evidence>
<dbReference type="GO" id="GO:0034755">
    <property type="term" value="P:iron ion transmembrane transport"/>
    <property type="evidence" value="ECO:0007669"/>
    <property type="project" value="TreeGrafter"/>
</dbReference>
<feature type="transmembrane region" description="Helical" evidence="7">
    <location>
        <begin position="98"/>
        <end position="115"/>
    </location>
</feature>
<feature type="transmembrane region" description="Helical" evidence="7">
    <location>
        <begin position="354"/>
        <end position="376"/>
    </location>
</feature>
<gene>
    <name evidence="8" type="ORF">EGT74_12875</name>
</gene>
<feature type="transmembrane region" description="Helical" evidence="7">
    <location>
        <begin position="244"/>
        <end position="262"/>
    </location>
</feature>
<dbReference type="Proteomes" id="UP000278351">
    <property type="component" value="Unassembled WGS sequence"/>
</dbReference>
<keyword evidence="5 7" id="KW-1133">Transmembrane helix</keyword>
<organism evidence="8 9">
    <name type="scientific">Chitinophaga lutea</name>
    <dbReference type="NCBI Taxonomy" id="2488634"/>
    <lineage>
        <taxon>Bacteria</taxon>
        <taxon>Pseudomonadati</taxon>
        <taxon>Bacteroidota</taxon>
        <taxon>Chitinophagia</taxon>
        <taxon>Chitinophagales</taxon>
        <taxon>Chitinophagaceae</taxon>
        <taxon>Chitinophaga</taxon>
    </lineage>
</organism>
<protein>
    <submittedName>
        <fullName evidence="8">Divalent metal cation transporter</fullName>
    </submittedName>
</protein>
<evidence type="ECO:0000256" key="2">
    <source>
        <dbReference type="ARBA" id="ARBA00022448"/>
    </source>
</evidence>
<comment type="caution">
    <text evidence="8">The sequence shown here is derived from an EMBL/GenBank/DDBJ whole genome shotgun (WGS) entry which is preliminary data.</text>
</comment>
<dbReference type="Pfam" id="PF01566">
    <property type="entry name" value="Nramp"/>
    <property type="match status" value="1"/>
</dbReference>
<dbReference type="GO" id="GO:0015293">
    <property type="term" value="F:symporter activity"/>
    <property type="evidence" value="ECO:0007669"/>
    <property type="project" value="UniProtKB-KW"/>
</dbReference>
<feature type="transmembrane region" description="Helical" evidence="7">
    <location>
        <begin position="397"/>
        <end position="416"/>
    </location>
</feature>
<dbReference type="AlphaFoldDB" id="A0A3N4Q8C8"/>
<evidence type="ECO:0000256" key="3">
    <source>
        <dbReference type="ARBA" id="ARBA00022692"/>
    </source>
</evidence>
<feature type="transmembrane region" description="Helical" evidence="7">
    <location>
        <begin position="161"/>
        <end position="180"/>
    </location>
</feature>
<dbReference type="EMBL" id="RPDH01000002">
    <property type="protein sequence ID" value="RPE07964.1"/>
    <property type="molecule type" value="Genomic_DNA"/>
</dbReference>
<keyword evidence="6 7" id="KW-0472">Membrane</keyword>
<evidence type="ECO:0000313" key="9">
    <source>
        <dbReference type="Proteomes" id="UP000278351"/>
    </source>
</evidence>
<keyword evidence="4" id="KW-0769">Symport</keyword>
<evidence type="ECO:0000256" key="4">
    <source>
        <dbReference type="ARBA" id="ARBA00022847"/>
    </source>
</evidence>
<proteinExistence type="predicted"/>
<feature type="transmembrane region" description="Helical" evidence="7">
    <location>
        <begin position="328"/>
        <end position="348"/>
    </location>
</feature>
<feature type="transmembrane region" description="Helical" evidence="7">
    <location>
        <begin position="135"/>
        <end position="154"/>
    </location>
</feature>
<dbReference type="InterPro" id="IPR001046">
    <property type="entry name" value="NRAMP_fam"/>
</dbReference>
<feature type="transmembrane region" description="Helical" evidence="7">
    <location>
        <begin position="200"/>
        <end position="223"/>
    </location>
</feature>
<sequence length="417" mass="44044">MENTSTTAALPVSEKTTSNKYKAWLQAIGPGLITAALVFGPSKITITSMMGAQYGYSLIWLIVVAIFFMIVFTTMSARVGIATSESLLTTIGRKWGNGARIAIGFGVFLVCTSFQAGNSIGTGIAVAEATQTSPVIWIVVFNALAIAMLFYKTFYKTLQNIMILLIALMLFAFVATLLFSKPSISGIVGGLAPEVPAGSLKLVIAFMASCFSIVGAMYQAYLVQERKKAQPDVKQAPKETYPGMLILGLLSAIVLICAAAVLHSKGTEVRNAADMARALEPIFGHFASALFLSGLFGASFSSLIGNASLGGTLLGDALGYGGQLKSGMVRLFIGIIMVIGAIVAIVFGKLPLELIILAQAVTIFIVPFIGLALYFVANDGKIMGEYKNKTFTNVVGAIGLLIMFLLAASNVQALFFS</sequence>
<dbReference type="PANTHER" id="PTHR11706:SF33">
    <property type="entry name" value="NATURAL RESISTANCE-ASSOCIATED MACROPHAGE PROTEIN 2"/>
    <property type="match status" value="1"/>
</dbReference>
<keyword evidence="9" id="KW-1185">Reference proteome</keyword>
<accession>A0A3N4Q8C8</accession>
<dbReference type="PANTHER" id="PTHR11706">
    <property type="entry name" value="SOLUTE CARRIER PROTEIN FAMILY 11 MEMBER"/>
    <property type="match status" value="1"/>
</dbReference>
<reference evidence="8 9" key="1">
    <citation type="submission" date="2018-11" db="EMBL/GenBank/DDBJ databases">
        <title>Chitinophaga lutea sp.nov., isolate from arsenic contaminated soil.</title>
        <authorList>
            <person name="Zong Y."/>
        </authorList>
    </citation>
    <scope>NUCLEOTIDE SEQUENCE [LARGE SCALE GENOMIC DNA]</scope>
    <source>
        <strain evidence="8 9">ZY74</strain>
    </source>
</reference>
<comment type="subcellular location">
    <subcellularLocation>
        <location evidence="1">Membrane</location>
        <topology evidence="1">Multi-pass membrane protein</topology>
    </subcellularLocation>
</comment>
<dbReference type="OrthoDB" id="9787548at2"/>
<dbReference type="GO" id="GO:0015086">
    <property type="term" value="F:cadmium ion transmembrane transporter activity"/>
    <property type="evidence" value="ECO:0007669"/>
    <property type="project" value="TreeGrafter"/>
</dbReference>
<evidence type="ECO:0000256" key="6">
    <source>
        <dbReference type="ARBA" id="ARBA00023136"/>
    </source>
</evidence>
<keyword evidence="2" id="KW-0813">Transport</keyword>
<keyword evidence="3 7" id="KW-0812">Transmembrane</keyword>
<name>A0A3N4Q8C8_9BACT</name>
<dbReference type="NCBIfam" id="NF037982">
    <property type="entry name" value="Nramp_1"/>
    <property type="match status" value="1"/>
</dbReference>
<feature type="transmembrane region" description="Helical" evidence="7">
    <location>
        <begin position="23"/>
        <end position="42"/>
    </location>
</feature>
<feature type="transmembrane region" description="Helical" evidence="7">
    <location>
        <begin position="282"/>
        <end position="307"/>
    </location>
</feature>